<reference evidence="4" key="1">
    <citation type="journal article" date="2019" name="Int. J. Syst. Evol. Microbiol.">
        <title>The Global Catalogue of Microorganisms (GCM) 10K type strain sequencing project: providing services to taxonomists for standard genome sequencing and annotation.</title>
        <authorList>
            <consortium name="The Broad Institute Genomics Platform"/>
            <consortium name="The Broad Institute Genome Sequencing Center for Infectious Disease"/>
            <person name="Wu L."/>
            <person name="Ma J."/>
        </authorList>
    </citation>
    <scope>NUCLEOTIDE SEQUENCE [LARGE SCALE GENOMIC DNA]</scope>
    <source>
        <strain evidence="4">KCTC 42662</strain>
    </source>
</reference>
<keyword evidence="1" id="KW-0732">Signal</keyword>
<evidence type="ECO:0000313" key="4">
    <source>
        <dbReference type="Proteomes" id="UP001597545"/>
    </source>
</evidence>
<dbReference type="EMBL" id="JBHULR010000015">
    <property type="protein sequence ID" value="MFD2549339.1"/>
    <property type="molecule type" value="Genomic_DNA"/>
</dbReference>
<name>A0ABW5KM13_9SPHI</name>
<feature type="domain" description="DUF6268" evidence="2">
    <location>
        <begin position="23"/>
        <end position="305"/>
    </location>
</feature>
<gene>
    <name evidence="3" type="ORF">ACFSR5_16945</name>
</gene>
<feature type="chain" id="PRO_5045498073" evidence="1">
    <location>
        <begin position="22"/>
        <end position="308"/>
    </location>
</feature>
<keyword evidence="4" id="KW-1185">Reference proteome</keyword>
<accession>A0ABW5KM13</accession>
<protein>
    <submittedName>
        <fullName evidence="3">DUF6268 family outer membrane beta-barrel protein</fullName>
    </submittedName>
</protein>
<proteinExistence type="predicted"/>
<organism evidence="3 4">
    <name type="scientific">Sphingobacterium suaedae</name>
    <dbReference type="NCBI Taxonomy" id="1686402"/>
    <lineage>
        <taxon>Bacteria</taxon>
        <taxon>Pseudomonadati</taxon>
        <taxon>Bacteroidota</taxon>
        <taxon>Sphingobacteriia</taxon>
        <taxon>Sphingobacteriales</taxon>
        <taxon>Sphingobacteriaceae</taxon>
        <taxon>Sphingobacterium</taxon>
    </lineage>
</organism>
<dbReference type="RefSeq" id="WP_380932281.1">
    <property type="nucleotide sequence ID" value="NZ_JBHUEG010000012.1"/>
</dbReference>
<sequence length="308" mass="33972">MKSIILFLTTVVMSLSLVSKAQQVSFRTEYIGNSGYYYLPPGEKPREKIGDAKGSAAVYQGTFSMPLSTKLNENNRPTAWGVGFGGTYVSMKNTNFSQSMVSEILNLQLGVYHLRPLDDKWSMRASIGMGIFSPSIDLSKISFKNMLASGGLIFIRHLNPNLDIGGGVAINSSLGYPMIFPAVYVKWKLHGKYDVNIEVIEGLELSASYQFGEKFKLAYALEMNGQAALLKKDGKDKIFSHQYIVTGFRPEIKLGKKGLSVTAMAGLNLYRPAAYSDRTLKGVFASDNDYHFSVSPYGSIGLKMKFKP</sequence>
<dbReference type="Proteomes" id="UP001597545">
    <property type="component" value="Unassembled WGS sequence"/>
</dbReference>
<evidence type="ECO:0000256" key="1">
    <source>
        <dbReference type="SAM" id="SignalP"/>
    </source>
</evidence>
<evidence type="ECO:0000313" key="3">
    <source>
        <dbReference type="EMBL" id="MFD2549339.1"/>
    </source>
</evidence>
<comment type="caution">
    <text evidence="3">The sequence shown here is derived from an EMBL/GenBank/DDBJ whole genome shotgun (WGS) entry which is preliminary data.</text>
</comment>
<feature type="signal peptide" evidence="1">
    <location>
        <begin position="1"/>
        <end position="21"/>
    </location>
</feature>
<evidence type="ECO:0000259" key="2">
    <source>
        <dbReference type="Pfam" id="PF19783"/>
    </source>
</evidence>
<dbReference type="Pfam" id="PF19783">
    <property type="entry name" value="DUF6268"/>
    <property type="match status" value="1"/>
</dbReference>
<dbReference type="InterPro" id="IPR046235">
    <property type="entry name" value="DUF6268"/>
</dbReference>